<evidence type="ECO:0008006" key="4">
    <source>
        <dbReference type="Google" id="ProtNLM"/>
    </source>
</evidence>
<comment type="caution">
    <text evidence="2">The sequence shown here is derived from an EMBL/GenBank/DDBJ whole genome shotgun (WGS) entry which is preliminary data.</text>
</comment>
<keyword evidence="3" id="KW-1185">Reference proteome</keyword>
<gene>
    <name evidence="2" type="ORF">ACH49L_09185</name>
</gene>
<feature type="compositionally biased region" description="Basic and acidic residues" evidence="1">
    <location>
        <begin position="153"/>
        <end position="169"/>
    </location>
</feature>
<dbReference type="SUPFAM" id="SSF52743">
    <property type="entry name" value="Subtilisin-like"/>
    <property type="match status" value="1"/>
</dbReference>
<feature type="compositionally biased region" description="Low complexity" evidence="1">
    <location>
        <begin position="131"/>
        <end position="145"/>
    </location>
</feature>
<evidence type="ECO:0000313" key="3">
    <source>
        <dbReference type="Proteomes" id="UP001611397"/>
    </source>
</evidence>
<sequence>MPAETPWESGGLSAEWAFECSPSPVLPEASFEGAVDFHFNHPGVAFTFASGDNAGVTQYPAASPYVTAVGGTTLTRAQNPRGWAESAGNGTGCGCSLFAPKPAFQHDTTSANRTTADASAVADNFAVYTRSPSTAPPAGSSSTAPASPPPPTDRIEAGSRPRTTHLDRW</sequence>
<name>A0ABW7V540_STROI</name>
<dbReference type="RefSeq" id="WP_244218228.1">
    <property type="nucleotide sequence ID" value="NZ_JBIRUT010000005.1"/>
</dbReference>
<dbReference type="Proteomes" id="UP001611397">
    <property type="component" value="Unassembled WGS sequence"/>
</dbReference>
<feature type="region of interest" description="Disordered" evidence="1">
    <location>
        <begin position="129"/>
        <end position="169"/>
    </location>
</feature>
<dbReference type="Gene3D" id="3.40.50.200">
    <property type="entry name" value="Peptidase S8/S53 domain"/>
    <property type="match status" value="1"/>
</dbReference>
<reference evidence="2 3" key="1">
    <citation type="submission" date="2024-10" db="EMBL/GenBank/DDBJ databases">
        <title>The Natural Products Discovery Center: Release of the First 8490 Sequenced Strains for Exploring Actinobacteria Biosynthetic Diversity.</title>
        <authorList>
            <person name="Kalkreuter E."/>
            <person name="Kautsar S.A."/>
            <person name="Yang D."/>
            <person name="Bader C.D."/>
            <person name="Teijaro C.N."/>
            <person name="Fluegel L."/>
            <person name="Davis C.M."/>
            <person name="Simpson J.R."/>
            <person name="Lauterbach L."/>
            <person name="Steele A.D."/>
            <person name="Gui C."/>
            <person name="Meng S."/>
            <person name="Li G."/>
            <person name="Viehrig K."/>
            <person name="Ye F."/>
            <person name="Su P."/>
            <person name="Kiefer A.F."/>
            <person name="Nichols A."/>
            <person name="Cepeda A.J."/>
            <person name="Yan W."/>
            <person name="Fan B."/>
            <person name="Jiang Y."/>
            <person name="Adhikari A."/>
            <person name="Zheng C.-J."/>
            <person name="Schuster L."/>
            <person name="Cowan T.M."/>
            <person name="Smanski M.J."/>
            <person name="Chevrette M.G."/>
            <person name="De Carvalho L.P.S."/>
            <person name="Shen B."/>
        </authorList>
    </citation>
    <scope>NUCLEOTIDE SEQUENCE [LARGE SCALE GENOMIC DNA]</scope>
    <source>
        <strain evidence="2 3">NPDC020295</strain>
    </source>
</reference>
<dbReference type="InterPro" id="IPR036852">
    <property type="entry name" value="Peptidase_S8/S53_dom_sf"/>
</dbReference>
<protein>
    <recommendedName>
        <fullName evidence="4">Peptidase S53 domain-containing protein</fullName>
    </recommendedName>
</protein>
<accession>A0ABW7V540</accession>
<evidence type="ECO:0000256" key="1">
    <source>
        <dbReference type="SAM" id="MobiDB-lite"/>
    </source>
</evidence>
<proteinExistence type="predicted"/>
<dbReference type="EMBL" id="JBIRWM010000003">
    <property type="protein sequence ID" value="MFI2155854.1"/>
    <property type="molecule type" value="Genomic_DNA"/>
</dbReference>
<organism evidence="2 3">
    <name type="scientific">Streptomyces olivaceoviridis</name>
    <name type="common">Streptomyces corchorusii</name>
    <dbReference type="NCBI Taxonomy" id="1921"/>
    <lineage>
        <taxon>Bacteria</taxon>
        <taxon>Bacillati</taxon>
        <taxon>Actinomycetota</taxon>
        <taxon>Actinomycetes</taxon>
        <taxon>Kitasatosporales</taxon>
        <taxon>Streptomycetaceae</taxon>
        <taxon>Streptomyces</taxon>
    </lineage>
</organism>
<evidence type="ECO:0000313" key="2">
    <source>
        <dbReference type="EMBL" id="MFI2155854.1"/>
    </source>
</evidence>